<organism evidence="1 2">
    <name type="scientific">Solanum tuberosum</name>
    <name type="common">Potato</name>
    <dbReference type="NCBI Taxonomy" id="4113"/>
    <lineage>
        <taxon>Eukaryota</taxon>
        <taxon>Viridiplantae</taxon>
        <taxon>Streptophyta</taxon>
        <taxon>Embryophyta</taxon>
        <taxon>Tracheophyta</taxon>
        <taxon>Spermatophyta</taxon>
        <taxon>Magnoliopsida</taxon>
        <taxon>eudicotyledons</taxon>
        <taxon>Gunneridae</taxon>
        <taxon>Pentapetalae</taxon>
        <taxon>asterids</taxon>
        <taxon>lamiids</taxon>
        <taxon>Solanales</taxon>
        <taxon>Solanaceae</taxon>
        <taxon>Solanoideae</taxon>
        <taxon>Solaneae</taxon>
        <taxon>Solanum</taxon>
    </lineage>
</organism>
<dbReference type="Gramene" id="PGSC0003DMT400034013">
    <property type="protein sequence ID" value="PGSC0003DMT400034013"/>
    <property type="gene ID" value="PGSC0003DMG402013075"/>
</dbReference>
<dbReference type="AlphaFoldDB" id="M1B016"/>
<evidence type="ECO:0000313" key="1">
    <source>
        <dbReference type="EnsemblPlants" id="PGSC0003DMT400034013"/>
    </source>
</evidence>
<evidence type="ECO:0000313" key="2">
    <source>
        <dbReference type="Proteomes" id="UP000011115"/>
    </source>
</evidence>
<dbReference type="InParanoid" id="M1B016"/>
<protein>
    <submittedName>
        <fullName evidence="1">Uncharacterized protein</fullName>
    </submittedName>
</protein>
<dbReference type="PaxDb" id="4113-PGSC0003DMT400034013"/>
<accession>M1B016</accession>
<proteinExistence type="predicted"/>
<dbReference type="EnsemblPlants" id="PGSC0003DMT400034013">
    <property type="protein sequence ID" value="PGSC0003DMT400034013"/>
    <property type="gene ID" value="PGSC0003DMG402013075"/>
</dbReference>
<dbReference type="Proteomes" id="UP000011115">
    <property type="component" value="Unassembled WGS sequence"/>
</dbReference>
<reference evidence="2" key="1">
    <citation type="journal article" date="2011" name="Nature">
        <title>Genome sequence and analysis of the tuber crop potato.</title>
        <authorList>
            <consortium name="The Potato Genome Sequencing Consortium"/>
        </authorList>
    </citation>
    <scope>NUCLEOTIDE SEQUENCE [LARGE SCALE GENOMIC DNA]</scope>
    <source>
        <strain evidence="2">cv. DM1-3 516 R44</strain>
    </source>
</reference>
<reference evidence="1" key="2">
    <citation type="submission" date="2015-06" db="UniProtKB">
        <authorList>
            <consortium name="EnsemblPlants"/>
        </authorList>
    </citation>
    <scope>IDENTIFICATION</scope>
    <source>
        <strain evidence="1">DM1-3 516 R44</strain>
    </source>
</reference>
<keyword evidence="2" id="KW-1185">Reference proteome</keyword>
<name>M1B016_SOLTU</name>
<sequence length="53" mass="6057">MIHLSNAFLQILQGAFSIIAIIQTQRILHISHTGRYCQQETAFKKMNNQSKSP</sequence>
<dbReference type="HOGENOM" id="CLU_3072488_0_0_1"/>